<dbReference type="AlphaFoldDB" id="A0A1J9Q8P7"/>
<comment type="caution">
    <text evidence="2">The sequence shown here is derived from an EMBL/GenBank/DDBJ whole genome shotgun (WGS) entry which is preliminary data.</text>
</comment>
<dbReference type="SUPFAM" id="SSF56112">
    <property type="entry name" value="Protein kinase-like (PK-like)"/>
    <property type="match status" value="1"/>
</dbReference>
<sequence>MTSNASVTGLPACKSESIVPKLEDSVPFAYGNLHVGETYFKINEKLLKIPPDAKKAPPLEGDVITVLSKQGGRLVLERDYSYVSKGGTAVRNFEVEAMKLVAKHTSVPLPEVIYSLINDRSGEIGMTTIPGTTLESLWDKLDDQKKESTCRETWDQIAKLREIPQPPALKSFFQCLADGSPTLDPLIEDLDRAGTPLCTDEAVRTRIYHRYLHFGGLRYKNELPDMLPRSSRTVFTHADIAPRNIMVDGDYCLTGILDWEYAGWYPDYWEYAQIMRPACRTGDWQKWMDLTAPRKWDISGIAAARRVLF</sequence>
<evidence type="ECO:0000313" key="3">
    <source>
        <dbReference type="Proteomes" id="UP000182235"/>
    </source>
</evidence>
<dbReference type="CDD" id="cd05120">
    <property type="entry name" value="APH_ChoK_like"/>
    <property type="match status" value="1"/>
</dbReference>
<reference evidence="2 3" key="1">
    <citation type="submission" date="2015-07" db="EMBL/GenBank/DDBJ databases">
        <title>Emmonsia species relationships and genome sequence.</title>
        <authorList>
            <consortium name="The Broad Institute Genomics Platform"/>
            <person name="Cuomo C.A."/>
            <person name="Munoz J.F."/>
            <person name="Imamovic A."/>
            <person name="Priest M.E."/>
            <person name="Young S."/>
            <person name="Clay O.K."/>
            <person name="McEwen J.G."/>
        </authorList>
    </citation>
    <scope>NUCLEOTIDE SEQUENCE [LARGE SCALE GENOMIC DNA]</scope>
    <source>
        <strain evidence="2 3">UAMH 9510</strain>
    </source>
</reference>
<feature type="domain" description="Aminoglycoside phosphotransferase" evidence="1">
    <location>
        <begin position="92"/>
        <end position="275"/>
    </location>
</feature>
<evidence type="ECO:0000313" key="2">
    <source>
        <dbReference type="EMBL" id="OJD12308.1"/>
    </source>
</evidence>
<dbReference type="InterPro" id="IPR011009">
    <property type="entry name" value="Kinase-like_dom_sf"/>
</dbReference>
<accession>A0A1J9Q8P7</accession>
<dbReference type="Pfam" id="PF01636">
    <property type="entry name" value="APH"/>
    <property type="match status" value="1"/>
</dbReference>
<dbReference type="InterPro" id="IPR002575">
    <property type="entry name" value="Aminoglycoside_PTrfase"/>
</dbReference>
<dbReference type="Proteomes" id="UP000182235">
    <property type="component" value="Unassembled WGS sequence"/>
</dbReference>
<protein>
    <recommendedName>
        <fullName evidence="1">Aminoglycoside phosphotransferase domain-containing protein</fullName>
    </recommendedName>
</protein>
<dbReference type="InterPro" id="IPR051678">
    <property type="entry name" value="AGP_Transferase"/>
</dbReference>
<evidence type="ECO:0000259" key="1">
    <source>
        <dbReference type="Pfam" id="PF01636"/>
    </source>
</evidence>
<dbReference type="PANTHER" id="PTHR21310:SF58">
    <property type="entry name" value="AMINOGLYCOSIDE PHOSPHOTRANSFERASE DOMAIN-CONTAINING PROTEIN"/>
    <property type="match status" value="1"/>
</dbReference>
<proteinExistence type="predicted"/>
<dbReference type="Gene3D" id="3.90.1200.10">
    <property type="match status" value="1"/>
</dbReference>
<dbReference type="EMBL" id="LGRN01000422">
    <property type="protein sequence ID" value="OJD12308.1"/>
    <property type="molecule type" value="Genomic_DNA"/>
</dbReference>
<dbReference type="PANTHER" id="PTHR21310">
    <property type="entry name" value="AMINOGLYCOSIDE PHOSPHOTRANSFERASE-RELATED-RELATED"/>
    <property type="match status" value="1"/>
</dbReference>
<name>A0A1J9Q8P7_9EURO</name>
<dbReference type="OrthoDB" id="2906425at2759"/>
<gene>
    <name evidence="2" type="ORF">AJ78_07074</name>
</gene>
<dbReference type="VEuPathDB" id="FungiDB:AJ78_07074"/>
<keyword evidence="3" id="KW-1185">Reference proteome</keyword>
<organism evidence="2 3">
    <name type="scientific">Emergomyces pasteurianus Ep9510</name>
    <dbReference type="NCBI Taxonomy" id="1447872"/>
    <lineage>
        <taxon>Eukaryota</taxon>
        <taxon>Fungi</taxon>
        <taxon>Dikarya</taxon>
        <taxon>Ascomycota</taxon>
        <taxon>Pezizomycotina</taxon>
        <taxon>Eurotiomycetes</taxon>
        <taxon>Eurotiomycetidae</taxon>
        <taxon>Onygenales</taxon>
        <taxon>Ajellomycetaceae</taxon>
        <taxon>Emergomyces</taxon>
    </lineage>
</organism>